<dbReference type="KEGG" id="samy:DB32_008934"/>
<reference evidence="1 2" key="1">
    <citation type="submission" date="2015-03" db="EMBL/GenBank/DDBJ databases">
        <title>Genome assembly of Sandaracinus amylolyticus DSM 53668.</title>
        <authorList>
            <person name="Sharma G."/>
            <person name="Subramanian S."/>
        </authorList>
    </citation>
    <scope>NUCLEOTIDE SEQUENCE [LARGE SCALE GENOMIC DNA]</scope>
    <source>
        <strain evidence="1 2">DSM 53668</strain>
    </source>
</reference>
<dbReference type="STRING" id="927083.DB32_008934"/>
<keyword evidence="2" id="KW-1185">Reference proteome</keyword>
<sequence length="400" mass="42015">MHFGIAGESPRSRVESARSAIETWSATARWRHGAAAWWSQRASLASSLVALALGCGTTPSTELDATVPAAQDAARDDDAGASDPIDASAPPTCPCFDGEGTYCEASIAARAAAEGCVVGDVGAEGARVFACDASGWRAGEACANGCEIGESGASAACALPECECFVRSAWCGASAARHGLTLDPPCRVPLAADHDDDVLGCDGTTWIVQSECEEGCHEAPTGTADACNEDRGTPADPGWPDCPHRALLHYGIHPEASDRLRCAGITADRITQTIGNAAASAGFHASDGTADGMPYTAAIDLRTRDMSESEIRVLLDRLGTHGFAAWYRKPGSDGWPSSQAPHIHAVFAGVPMKSELRSQVRDFLLGRNGLSSHDPYRFWTPSPAILETVRLLYSRNYTPP</sequence>
<dbReference type="RefSeq" id="WP_053238617.1">
    <property type="nucleotide sequence ID" value="NZ_CP011125.1"/>
</dbReference>
<evidence type="ECO:0000313" key="2">
    <source>
        <dbReference type="Proteomes" id="UP000034883"/>
    </source>
</evidence>
<dbReference type="EMBL" id="CP011125">
    <property type="protein sequence ID" value="AKF11785.1"/>
    <property type="molecule type" value="Genomic_DNA"/>
</dbReference>
<proteinExistence type="predicted"/>
<gene>
    <name evidence="1" type="ORF">DB32_008934</name>
</gene>
<organism evidence="1 2">
    <name type="scientific">Sandaracinus amylolyticus</name>
    <dbReference type="NCBI Taxonomy" id="927083"/>
    <lineage>
        <taxon>Bacteria</taxon>
        <taxon>Pseudomonadati</taxon>
        <taxon>Myxococcota</taxon>
        <taxon>Polyangia</taxon>
        <taxon>Polyangiales</taxon>
        <taxon>Sandaracinaceae</taxon>
        <taxon>Sandaracinus</taxon>
    </lineage>
</organism>
<dbReference type="OrthoDB" id="6911029at2"/>
<accession>A0A0F6YPT1</accession>
<name>A0A0F6YPT1_9BACT</name>
<dbReference type="AlphaFoldDB" id="A0A0F6YPT1"/>
<dbReference type="Proteomes" id="UP000034883">
    <property type="component" value="Chromosome"/>
</dbReference>
<protein>
    <submittedName>
        <fullName evidence="1">Uncharacterized protein</fullName>
    </submittedName>
</protein>
<evidence type="ECO:0000313" key="1">
    <source>
        <dbReference type="EMBL" id="AKF11785.1"/>
    </source>
</evidence>